<dbReference type="OrthoDB" id="7068007at2"/>
<protein>
    <submittedName>
        <fullName evidence="1">Uncharacterized protein</fullName>
    </submittedName>
</protein>
<dbReference type="AlphaFoldDB" id="A0A2S4HF96"/>
<evidence type="ECO:0000313" key="1">
    <source>
        <dbReference type="EMBL" id="POP52630.1"/>
    </source>
</evidence>
<dbReference type="Proteomes" id="UP000237222">
    <property type="component" value="Unassembled WGS sequence"/>
</dbReference>
<gene>
    <name evidence="1" type="ORF">C0068_11170</name>
</gene>
<comment type="caution">
    <text evidence="1">The sequence shown here is derived from an EMBL/GenBank/DDBJ whole genome shotgun (WGS) entry which is preliminary data.</text>
</comment>
<organism evidence="1 2">
    <name type="scientific">Zhongshania marina</name>
    <dbReference type="NCBI Taxonomy" id="2304603"/>
    <lineage>
        <taxon>Bacteria</taxon>
        <taxon>Pseudomonadati</taxon>
        <taxon>Pseudomonadota</taxon>
        <taxon>Gammaproteobacteria</taxon>
        <taxon>Cellvibrionales</taxon>
        <taxon>Spongiibacteraceae</taxon>
        <taxon>Zhongshania</taxon>
    </lineage>
</organism>
<name>A0A2S4HF96_9GAMM</name>
<proteinExistence type="predicted"/>
<sequence>MQNHLLIKFAKRKPFQQKPEMPKGSVFDHKRGIWMYENKPLVSHTSKFGTQATKKCDVETGEDQKGE</sequence>
<reference evidence="1" key="1">
    <citation type="submission" date="2018-01" db="EMBL/GenBank/DDBJ databases">
        <authorList>
            <person name="Yu X.-D."/>
        </authorList>
    </citation>
    <scope>NUCLEOTIDE SEQUENCE</scope>
    <source>
        <strain evidence="1">ZX-21</strain>
    </source>
</reference>
<evidence type="ECO:0000313" key="2">
    <source>
        <dbReference type="Proteomes" id="UP000237222"/>
    </source>
</evidence>
<dbReference type="RefSeq" id="WP_103684573.1">
    <property type="nucleotide sequence ID" value="NZ_PQGG01000027.1"/>
</dbReference>
<dbReference type="EMBL" id="PQGG01000027">
    <property type="protein sequence ID" value="POP52630.1"/>
    <property type="molecule type" value="Genomic_DNA"/>
</dbReference>
<accession>A0A2S4HF96</accession>